<gene>
    <name evidence="5" type="ORF">SPARVUS_LOCUS13473781</name>
</gene>
<keyword evidence="3" id="KW-0175">Coiled coil</keyword>
<keyword evidence="6" id="KW-1185">Reference proteome</keyword>
<dbReference type="InterPro" id="IPR047184">
    <property type="entry name" value="KANK1-4"/>
</dbReference>
<evidence type="ECO:0000313" key="5">
    <source>
        <dbReference type="EMBL" id="CAI9604521.1"/>
    </source>
</evidence>
<comment type="caution">
    <text evidence="5">The sequence shown here is derived from an EMBL/GenBank/DDBJ whole genome shotgun (WGS) entry which is preliminary data.</text>
</comment>
<dbReference type="InterPro" id="IPR021939">
    <property type="entry name" value="KN_motif"/>
</dbReference>
<feature type="coiled-coil region" evidence="3">
    <location>
        <begin position="440"/>
        <end position="474"/>
    </location>
</feature>
<name>A0ABN9G6Z2_9NEOB</name>
<evidence type="ECO:0000256" key="1">
    <source>
        <dbReference type="ARBA" id="ARBA00022737"/>
    </source>
</evidence>
<organism evidence="5 6">
    <name type="scientific">Staurois parvus</name>
    <dbReference type="NCBI Taxonomy" id="386267"/>
    <lineage>
        <taxon>Eukaryota</taxon>
        <taxon>Metazoa</taxon>
        <taxon>Chordata</taxon>
        <taxon>Craniata</taxon>
        <taxon>Vertebrata</taxon>
        <taxon>Euteleostomi</taxon>
        <taxon>Amphibia</taxon>
        <taxon>Batrachia</taxon>
        <taxon>Anura</taxon>
        <taxon>Neobatrachia</taxon>
        <taxon>Ranoidea</taxon>
        <taxon>Ranidae</taxon>
        <taxon>Staurois</taxon>
    </lineage>
</organism>
<keyword evidence="1" id="KW-0677">Repeat</keyword>
<evidence type="ECO:0000256" key="2">
    <source>
        <dbReference type="ARBA" id="ARBA00023043"/>
    </source>
</evidence>
<feature type="region of interest" description="Disordered" evidence="4">
    <location>
        <begin position="180"/>
        <end position="236"/>
    </location>
</feature>
<dbReference type="Proteomes" id="UP001162483">
    <property type="component" value="Unassembled WGS sequence"/>
</dbReference>
<dbReference type="PANTHER" id="PTHR24168:SF23">
    <property type="entry name" value="KN MOTIF AND ANKYRIN REPEAT DOMAIN-CONTAINING PROTEIN 3"/>
    <property type="match status" value="1"/>
</dbReference>
<keyword evidence="2" id="KW-0040">ANK repeat</keyword>
<dbReference type="Pfam" id="PF12075">
    <property type="entry name" value="KN_motif"/>
    <property type="match status" value="1"/>
</dbReference>
<feature type="compositionally biased region" description="Polar residues" evidence="4">
    <location>
        <begin position="213"/>
        <end position="236"/>
    </location>
</feature>
<proteinExistence type="predicted"/>
<dbReference type="PANTHER" id="PTHR24168">
    <property type="entry name" value="KN MOTIF AND ANKYRIN REPEAT DOMAIN-CONTAINING"/>
    <property type="match status" value="1"/>
</dbReference>
<feature type="compositionally biased region" description="Polar residues" evidence="4">
    <location>
        <begin position="180"/>
        <end position="204"/>
    </location>
</feature>
<sequence>MTQSINISNNLPDLGAPFLYWDRNENDKTSYCVETPYGFQLDLDFLKYVDDIQNGQTLKKMSLSRKLRSTRRSTSSLRSLSSQTGISVSTESLDYSEDGTSSDSVFFTRDVVDNSYSGASKQALGLRKSNPISPTPLFKLLPPPSAKSLLNARLEKTLEGRKKQEQIIVDYEKMQSSNLSKLSTASRSSPNLTQGTLSTLQYNKSGDRRPILSPTSIGSMKFSPVSSGRNTPVDTSSSTHLQYIREQMAASLKQLKDLEEQVKVIPLLQKQMYTLEREKKHLTDELEKHKAYTIGMSSTANSSLHDIDVRKRLDAISENDITLETKTTKSEIRLESGLSKPSKITELKRLTEKLSDTERKTSNGKAATDKTLVRYPAVKEKSRKSVAVGENIPMAESVFYYRSHHENKDVAVQYSPETTDVGVWVMEPLLGLTCEAEKEIQILEHTIEHQRAVIKILENNLQAACDEMDELRVAVATRTVIAMQPNPVEALADVTGPKPSEEYLQMVDTRVLFDPEMSASGIGSDIELNRIDHLEDETVVDMMTEGREISVSAHSKGHLILSSNGFDTVSVPTSEHELINVGRDEVDSADNKDVKCNISEKDIKDGETNATGASAGEKNKALMHFQSSEEILEDNADEDTAGSRTLKSLDEVIMSCAQVLAS</sequence>
<reference evidence="5" key="1">
    <citation type="submission" date="2023-05" db="EMBL/GenBank/DDBJ databases">
        <authorList>
            <person name="Stuckert A."/>
        </authorList>
    </citation>
    <scope>NUCLEOTIDE SEQUENCE</scope>
</reference>
<evidence type="ECO:0000313" key="6">
    <source>
        <dbReference type="Proteomes" id="UP001162483"/>
    </source>
</evidence>
<accession>A0ABN9G6Z2</accession>
<protein>
    <submittedName>
        <fullName evidence="5">Uncharacterized protein</fullName>
    </submittedName>
</protein>
<evidence type="ECO:0000256" key="4">
    <source>
        <dbReference type="SAM" id="MobiDB-lite"/>
    </source>
</evidence>
<dbReference type="EMBL" id="CATNWA010017983">
    <property type="protein sequence ID" value="CAI9604521.1"/>
    <property type="molecule type" value="Genomic_DNA"/>
</dbReference>
<evidence type="ECO:0000256" key="3">
    <source>
        <dbReference type="SAM" id="Coils"/>
    </source>
</evidence>